<evidence type="ECO:0000313" key="2">
    <source>
        <dbReference type="Proteomes" id="UP001154015"/>
    </source>
</evidence>
<comment type="caution">
    <text evidence="1">The sequence shown here is derived from an EMBL/GenBank/DDBJ whole genome shotgun (WGS) entry which is preliminary data.</text>
</comment>
<reference evidence="1" key="1">
    <citation type="submission" date="2022-03" db="EMBL/GenBank/DDBJ databases">
        <authorList>
            <person name="Leyn A S."/>
        </authorList>
    </citation>
    <scope>NUCLEOTIDE SEQUENCE</scope>
    <source>
        <strain evidence="1">Streptomyces globisporus 4-3</strain>
    </source>
</reference>
<dbReference type="Proteomes" id="UP001154015">
    <property type="component" value="Unassembled WGS sequence"/>
</dbReference>
<proteinExistence type="predicted"/>
<gene>
    <name evidence="1" type="ORF">SGL43_03325</name>
</gene>
<name>A0ABM9GXG6_STRGL</name>
<keyword evidence="2" id="KW-1185">Reference proteome</keyword>
<organism evidence="1 2">
    <name type="scientific">Streptomyces globisporus</name>
    <dbReference type="NCBI Taxonomy" id="1908"/>
    <lineage>
        <taxon>Bacteria</taxon>
        <taxon>Bacillati</taxon>
        <taxon>Actinomycetota</taxon>
        <taxon>Actinomycetes</taxon>
        <taxon>Kitasatosporales</taxon>
        <taxon>Streptomycetaceae</taxon>
        <taxon>Streptomyces</taxon>
    </lineage>
</organism>
<sequence>MPPAAEPPHTESSGCPFLCGRTSQAYWIPHLHIVTHFMACAPLWG</sequence>
<dbReference type="EMBL" id="CAKXYP010000008">
    <property type="protein sequence ID" value="CAH9416300.1"/>
    <property type="molecule type" value="Genomic_DNA"/>
</dbReference>
<evidence type="ECO:0000313" key="1">
    <source>
        <dbReference type="EMBL" id="CAH9416300.1"/>
    </source>
</evidence>
<protein>
    <recommendedName>
        <fullName evidence="3">HIT family protein</fullName>
    </recommendedName>
</protein>
<accession>A0ABM9GXG6</accession>
<evidence type="ECO:0008006" key="3">
    <source>
        <dbReference type="Google" id="ProtNLM"/>
    </source>
</evidence>